<name>A0ABQ3BK00_9FLAO</name>
<protein>
    <recommendedName>
        <fullName evidence="3">Cell wall anchor protein</fullName>
    </recommendedName>
</protein>
<comment type="caution">
    <text evidence="1">The sequence shown here is derived from an EMBL/GenBank/DDBJ whole genome shotgun (WGS) entry which is preliminary data.</text>
</comment>
<evidence type="ECO:0008006" key="3">
    <source>
        <dbReference type="Google" id="ProtNLM"/>
    </source>
</evidence>
<dbReference type="RefSeq" id="WP_036243925.1">
    <property type="nucleotide sequence ID" value="NZ_BMWY01000001.1"/>
</dbReference>
<reference evidence="2" key="1">
    <citation type="journal article" date="2019" name="Int. J. Syst. Evol. Microbiol.">
        <title>The Global Catalogue of Microorganisms (GCM) 10K type strain sequencing project: providing services to taxonomists for standard genome sequencing and annotation.</title>
        <authorList>
            <consortium name="The Broad Institute Genomics Platform"/>
            <consortium name="The Broad Institute Genome Sequencing Center for Infectious Disease"/>
            <person name="Wu L."/>
            <person name="Ma J."/>
        </authorList>
    </citation>
    <scope>NUCLEOTIDE SEQUENCE [LARGE SCALE GENOMIC DNA]</scope>
    <source>
        <strain evidence="2">KCTC 12708</strain>
    </source>
</reference>
<dbReference type="EMBL" id="BMWY01000001">
    <property type="protein sequence ID" value="GGZ44804.1"/>
    <property type="molecule type" value="Genomic_DNA"/>
</dbReference>
<evidence type="ECO:0000313" key="2">
    <source>
        <dbReference type="Proteomes" id="UP000615593"/>
    </source>
</evidence>
<keyword evidence="2" id="KW-1185">Reference proteome</keyword>
<evidence type="ECO:0000313" key="1">
    <source>
        <dbReference type="EMBL" id="GGZ44804.1"/>
    </source>
</evidence>
<dbReference type="GeneID" id="94367881"/>
<gene>
    <name evidence="1" type="ORF">GCM10008088_02390</name>
</gene>
<organism evidence="1 2">
    <name type="scientific">Mesonia mobilis</name>
    <dbReference type="NCBI Taxonomy" id="369791"/>
    <lineage>
        <taxon>Bacteria</taxon>
        <taxon>Pseudomonadati</taxon>
        <taxon>Bacteroidota</taxon>
        <taxon>Flavobacteriia</taxon>
        <taxon>Flavobacteriales</taxon>
        <taxon>Flavobacteriaceae</taxon>
        <taxon>Mesonia</taxon>
    </lineage>
</organism>
<dbReference type="Proteomes" id="UP000615593">
    <property type="component" value="Unassembled WGS sequence"/>
</dbReference>
<proteinExistence type="predicted"/>
<sequence length="497" mass="53367">MINKIFPAFLFLLFVFFLPNLYAQVGVNTTAPDASSALDIQSTEAGLLIPRMTTAERDAITDPANALLVFDTDLNGYYFNDGTPASPDWTLLLTETESRDNYVIVKSEDDFPTASGGTITLDENTLYEVNGTISTSNSINVNGAYLIGKDTNEDIINYTGSGALFTGNQNASFRNITFNGSSGSLFNLSASTTNSLIAQSVVVNGFSSVGTVSGYGLVFFNVMQFIGNSDGITYNNIGNLLLNNMGWQPSNSGSYETFTGSFGFIQKVSGFTNVASGEIGFDVSSNPVVANGTLKGVVFIGDGEYVNPYTGTGTYDDYNFTNDWEVDCVGIPRESDDNASGTIHIIRNGAQNGVNPTFSISSPSPIEGTTEVNNLFRMSVTANCIDENLIQYKGKESRTFSVRGAFSYESTESNGNSTIHAFYIRKFDSSGNPLGVPLGTEVYEQLDDANDVRAIPLSGTVDLDPGDYVRIYGQFISNSGSGARNSIRVYSVSLTLD</sequence>
<accession>A0ABQ3BK00</accession>